<dbReference type="PANTHER" id="PTHR36206">
    <property type="entry name" value="ASPERCRYPTIN BIOSYNTHESIS CLUSTER-SPECIFIC TRANSCRIPTION REGULATOR ATNN-RELATED"/>
    <property type="match status" value="1"/>
</dbReference>
<proteinExistence type="predicted"/>
<keyword evidence="8" id="KW-1185">Reference proteome</keyword>
<evidence type="ECO:0000256" key="2">
    <source>
        <dbReference type="ARBA" id="ARBA00022833"/>
    </source>
</evidence>
<dbReference type="Proteomes" id="UP000078343">
    <property type="component" value="Unassembled WGS sequence"/>
</dbReference>
<protein>
    <submittedName>
        <fullName evidence="7">Uncharacterized protein</fullName>
    </submittedName>
</protein>
<accession>A0A178Z605</accession>
<keyword evidence="2" id="KW-0862">Zinc</keyword>
<keyword evidence="3" id="KW-0805">Transcription regulation</keyword>
<evidence type="ECO:0000256" key="4">
    <source>
        <dbReference type="ARBA" id="ARBA00023125"/>
    </source>
</evidence>
<name>A0A178Z605_9EURO</name>
<evidence type="ECO:0000313" key="8">
    <source>
        <dbReference type="Proteomes" id="UP000078343"/>
    </source>
</evidence>
<dbReference type="InterPro" id="IPR052360">
    <property type="entry name" value="Transcr_Regulatory_Proteins"/>
</dbReference>
<reference evidence="7 8" key="1">
    <citation type="submission" date="2016-04" db="EMBL/GenBank/DDBJ databases">
        <title>Draft genome of Fonsecaea erecta CBS 125763.</title>
        <authorList>
            <person name="Weiss V.A."/>
            <person name="Vicente V.A."/>
            <person name="Raittz R.T."/>
            <person name="Moreno L.F."/>
            <person name="De Souza E.M."/>
            <person name="Pedrosa F.O."/>
            <person name="Steffens M.B."/>
            <person name="Faoro H."/>
            <person name="Tadra-Sfeir M.Z."/>
            <person name="Najafzadeh M.J."/>
            <person name="Felipe M.S."/>
            <person name="Teixeira M."/>
            <person name="Sun J."/>
            <person name="Xi L."/>
            <person name="Gomes R."/>
            <person name="De Azevedo C.M."/>
            <person name="Salgado C.G."/>
            <person name="Da Silva M.B."/>
            <person name="Nascimento M.F."/>
            <person name="Queiroz-Telles F."/>
            <person name="Attili D.S."/>
            <person name="Gorbushina A."/>
        </authorList>
    </citation>
    <scope>NUCLEOTIDE SEQUENCE [LARGE SCALE GENOMIC DNA]</scope>
    <source>
        <strain evidence="7 8">CBS 125763</strain>
    </source>
</reference>
<keyword evidence="6" id="KW-0539">Nucleus</keyword>
<evidence type="ECO:0000256" key="3">
    <source>
        <dbReference type="ARBA" id="ARBA00023015"/>
    </source>
</evidence>
<dbReference type="PANTHER" id="PTHR36206:SF12">
    <property type="entry name" value="ASPERCRYPTIN BIOSYNTHESIS CLUSTER-SPECIFIC TRANSCRIPTION REGULATOR ATNN-RELATED"/>
    <property type="match status" value="1"/>
</dbReference>
<gene>
    <name evidence="7" type="ORF">AYL99_10651</name>
</gene>
<evidence type="ECO:0000256" key="1">
    <source>
        <dbReference type="ARBA" id="ARBA00022723"/>
    </source>
</evidence>
<dbReference type="GeneID" id="30014819"/>
<keyword evidence="5" id="KW-0804">Transcription</keyword>
<dbReference type="OrthoDB" id="5423083at2759"/>
<comment type="caution">
    <text evidence="7">The sequence shown here is derived from an EMBL/GenBank/DDBJ whole genome shotgun (WGS) entry which is preliminary data.</text>
</comment>
<evidence type="ECO:0000256" key="5">
    <source>
        <dbReference type="ARBA" id="ARBA00023163"/>
    </source>
</evidence>
<keyword evidence="1" id="KW-0479">Metal-binding</keyword>
<evidence type="ECO:0000313" key="7">
    <source>
        <dbReference type="EMBL" id="OAP54951.1"/>
    </source>
</evidence>
<dbReference type="GO" id="GO:0003677">
    <property type="term" value="F:DNA binding"/>
    <property type="evidence" value="ECO:0007669"/>
    <property type="project" value="UniProtKB-KW"/>
</dbReference>
<organism evidence="7 8">
    <name type="scientific">Fonsecaea erecta</name>
    <dbReference type="NCBI Taxonomy" id="1367422"/>
    <lineage>
        <taxon>Eukaryota</taxon>
        <taxon>Fungi</taxon>
        <taxon>Dikarya</taxon>
        <taxon>Ascomycota</taxon>
        <taxon>Pezizomycotina</taxon>
        <taxon>Eurotiomycetes</taxon>
        <taxon>Chaetothyriomycetidae</taxon>
        <taxon>Chaetothyriales</taxon>
        <taxon>Herpotrichiellaceae</taxon>
        <taxon>Fonsecaea</taxon>
    </lineage>
</organism>
<dbReference type="GO" id="GO:0046872">
    <property type="term" value="F:metal ion binding"/>
    <property type="evidence" value="ECO:0007669"/>
    <property type="project" value="UniProtKB-KW"/>
</dbReference>
<dbReference type="RefSeq" id="XP_018688318.1">
    <property type="nucleotide sequence ID" value="XM_018842157.1"/>
</dbReference>
<dbReference type="AlphaFoldDB" id="A0A178Z605"/>
<evidence type="ECO:0000256" key="6">
    <source>
        <dbReference type="ARBA" id="ARBA00023242"/>
    </source>
</evidence>
<sequence>MATLLWVTKSAQSQSLSQSEGQERLDIFSQAQAVSRHQKAASRKQATTTLYRVNTAVTTGRKHVFKLKNFQATRGSRHPGLGHANPDHRYCACTSPWLPLTPSYPIQRNHDWTVHERRSASYFQEVAVNKILTVQRHREFWKGIVPCLVESEPGIRHLVVAIAATYEFLQRPRAVPLDHFALTQCNKALRTILSGETNRQSLITSSILVATYHLLRAENEAADRAIDSGLKMLQLDNGTDSGGGLEQLSSVLMSIGQQHGYKLWAADVAFLFEKTVANCEDIRLVQHFPSGPFTNGEQVLSSFKAMMMEVIARVMRNITLGAYVDPDCSFACDVGQHFSTILFHWDMLYRSLPANSATEKLQLVQVKVGLLLARLLFHAKLLAADELRVDAYAGTFAEICRLGKEVIASRHAGRPVVYVDRFVNGTFFTCAMLCRDPQIRRDFISLLKSQLGYQDGLVNYARGHVAMIMADIEEHGLVVDSCHDIPETKRIGVCELSCSEDRVLRLGYMAATWTERTSLNHHFSRIPAELNDYTHQEINECLKGMMGAYAMYRKLDLFRAPNGYLRKMYYGELLVRVIFRPGIVVNTGEALDCSNL</sequence>
<keyword evidence="4" id="KW-0238">DNA-binding</keyword>
<dbReference type="EMBL" id="LVYI01000012">
    <property type="protein sequence ID" value="OAP54951.1"/>
    <property type="molecule type" value="Genomic_DNA"/>
</dbReference>